<sequence length="101" mass="11078">MLEMTTRLRAEPNLAYLTIGDDLPVTPERAASAGYVQLRLPGPDEPTILLHTWTCASCGAAGNWAEVVVEEDVIEAIDEAELDADTMARAHFKVSDDSRHR</sequence>
<dbReference type="Proteomes" id="UP000295680">
    <property type="component" value="Unassembled WGS sequence"/>
</dbReference>
<keyword evidence="2" id="KW-1185">Reference proteome</keyword>
<gene>
    <name evidence="1" type="ORF">EV192_108312</name>
</gene>
<evidence type="ECO:0000313" key="1">
    <source>
        <dbReference type="EMBL" id="TCO55024.1"/>
    </source>
</evidence>
<protein>
    <submittedName>
        <fullName evidence="1">Uncharacterized protein</fullName>
    </submittedName>
</protein>
<dbReference type="EMBL" id="SLWS01000008">
    <property type="protein sequence ID" value="TCO55024.1"/>
    <property type="molecule type" value="Genomic_DNA"/>
</dbReference>
<accession>A0A4R2J8N4</accession>
<dbReference type="AlphaFoldDB" id="A0A4R2J8N4"/>
<name>A0A4R2J8N4_9PSEU</name>
<organism evidence="1 2">
    <name type="scientific">Actinocrispum wychmicini</name>
    <dbReference type="NCBI Taxonomy" id="1213861"/>
    <lineage>
        <taxon>Bacteria</taxon>
        <taxon>Bacillati</taxon>
        <taxon>Actinomycetota</taxon>
        <taxon>Actinomycetes</taxon>
        <taxon>Pseudonocardiales</taxon>
        <taxon>Pseudonocardiaceae</taxon>
        <taxon>Actinocrispum</taxon>
    </lineage>
</organism>
<reference evidence="1 2" key="1">
    <citation type="submission" date="2019-03" db="EMBL/GenBank/DDBJ databases">
        <title>Genomic Encyclopedia of Type Strains, Phase IV (KMG-IV): sequencing the most valuable type-strain genomes for metagenomic binning, comparative biology and taxonomic classification.</title>
        <authorList>
            <person name="Goeker M."/>
        </authorList>
    </citation>
    <scope>NUCLEOTIDE SEQUENCE [LARGE SCALE GENOMIC DNA]</scope>
    <source>
        <strain evidence="1 2">DSM 45934</strain>
    </source>
</reference>
<comment type="caution">
    <text evidence="1">The sequence shown here is derived from an EMBL/GenBank/DDBJ whole genome shotgun (WGS) entry which is preliminary data.</text>
</comment>
<proteinExistence type="predicted"/>
<evidence type="ECO:0000313" key="2">
    <source>
        <dbReference type="Proteomes" id="UP000295680"/>
    </source>
</evidence>